<dbReference type="RefSeq" id="WP_010854128.1">
    <property type="nucleotide sequence ID" value="NZ_AQHR01000054.1"/>
</dbReference>
<dbReference type="Proteomes" id="UP000013909">
    <property type="component" value="Unassembled WGS sequence"/>
</dbReference>
<dbReference type="EMBL" id="AQHR01000054">
    <property type="protein sequence ID" value="EON77460.1"/>
    <property type="molecule type" value="Genomic_DNA"/>
</dbReference>
<proteinExistence type="predicted"/>
<reference evidence="1 2" key="1">
    <citation type="submission" date="2013-02" db="EMBL/GenBank/DDBJ databases">
        <title>A novel strain isolated from Lonar lake, Maharashtra, India.</title>
        <authorList>
            <person name="Singh A."/>
        </authorList>
    </citation>
    <scope>NUCLEOTIDE SEQUENCE [LARGE SCALE GENOMIC DNA]</scope>
    <source>
        <strain evidence="1 2">AK24</strain>
    </source>
</reference>
<evidence type="ECO:0000313" key="2">
    <source>
        <dbReference type="Proteomes" id="UP000013909"/>
    </source>
</evidence>
<name>R7ZTK8_9BACT</name>
<evidence type="ECO:0000313" key="1">
    <source>
        <dbReference type="EMBL" id="EON77460.1"/>
    </source>
</evidence>
<accession>R7ZTK8</accession>
<gene>
    <name evidence="1" type="ORF">ADIS_1990</name>
</gene>
<keyword evidence="2" id="KW-1185">Reference proteome</keyword>
<dbReference type="STRING" id="1232681.ADIS_1990"/>
<comment type="caution">
    <text evidence="1">The sequence shown here is derived from an EMBL/GenBank/DDBJ whole genome shotgun (WGS) entry which is preliminary data.</text>
</comment>
<protein>
    <submittedName>
        <fullName evidence="1">Uncharacterized protein</fullName>
    </submittedName>
</protein>
<organism evidence="1 2">
    <name type="scientific">Lunatimonas lonarensis</name>
    <dbReference type="NCBI Taxonomy" id="1232681"/>
    <lineage>
        <taxon>Bacteria</taxon>
        <taxon>Pseudomonadati</taxon>
        <taxon>Bacteroidota</taxon>
        <taxon>Cytophagia</taxon>
        <taxon>Cytophagales</taxon>
        <taxon>Cyclobacteriaceae</taxon>
    </lineage>
</organism>
<sequence length="262" mass="30829">MKQTTIKLLFLSNFLFAQTDKKFLKDFMLGSELKQENVLDKYNQFDFSSIWLKTENSEVYGIIGDEHQRIRIKLLIAKKNQENPYEYSISGKSNVKETICDFQGTINLVEIYEVKKLHFGVDDEYANKGIKSQGILIADYEFKENKEQNHSGIFKGKLYTKWYLNSKNQIEYDNIEFFSDGYFNNSFVGIWESYSNGNSKICNWADYRVPNANKDFDIGVGEFNVSEKYWNKGWLDIALKNQIPNHAIKRSKGKKKINEWWE</sequence>
<dbReference type="AlphaFoldDB" id="R7ZTK8"/>